<dbReference type="InterPro" id="IPR036286">
    <property type="entry name" value="LexA/Signal_pep-like_sf"/>
</dbReference>
<dbReference type="AlphaFoldDB" id="A0A1F7VDL3"/>
<dbReference type="Gene3D" id="2.10.109.10">
    <property type="entry name" value="Umud Fragment, subunit A"/>
    <property type="match status" value="1"/>
</dbReference>
<proteinExistence type="inferred from homology"/>
<dbReference type="NCBIfam" id="TIGR02227">
    <property type="entry name" value="sigpep_I_bact"/>
    <property type="match status" value="1"/>
</dbReference>
<dbReference type="InterPro" id="IPR019758">
    <property type="entry name" value="Pept_S26A_signal_pept_1_CS"/>
</dbReference>
<evidence type="ECO:0000313" key="9">
    <source>
        <dbReference type="EMBL" id="OGL88531.1"/>
    </source>
</evidence>
<comment type="subcellular location">
    <subcellularLocation>
        <location evidence="6">Membrane</location>
        <topology evidence="6">Single-pass type II membrane protein</topology>
    </subcellularLocation>
</comment>
<dbReference type="InterPro" id="IPR019757">
    <property type="entry name" value="Pept_S26A_signal_pept_1_Lys-AS"/>
</dbReference>
<keyword evidence="6" id="KW-0812">Transmembrane</keyword>
<keyword evidence="6" id="KW-1133">Transmembrane helix</keyword>
<name>A0A1F7VDL3_9BACT</name>
<accession>A0A1F7VDL3</accession>
<dbReference type="EC" id="3.4.21.89" evidence="3 6"/>
<evidence type="ECO:0000256" key="4">
    <source>
        <dbReference type="ARBA" id="ARBA00022801"/>
    </source>
</evidence>
<evidence type="ECO:0000256" key="2">
    <source>
        <dbReference type="ARBA" id="ARBA00009370"/>
    </source>
</evidence>
<dbReference type="SUPFAM" id="SSF51306">
    <property type="entry name" value="LexA/Signal peptidase"/>
    <property type="match status" value="1"/>
</dbReference>
<feature type="transmembrane region" description="Helical" evidence="6">
    <location>
        <begin position="30"/>
        <end position="58"/>
    </location>
</feature>
<dbReference type="GO" id="GO:0016020">
    <property type="term" value="C:membrane"/>
    <property type="evidence" value="ECO:0007669"/>
    <property type="project" value="UniProtKB-SubCell"/>
</dbReference>
<evidence type="ECO:0000256" key="5">
    <source>
        <dbReference type="PIRSR" id="PIRSR600223-1"/>
    </source>
</evidence>
<gene>
    <name evidence="9" type="ORF">A3H75_00590</name>
</gene>
<feature type="active site" evidence="5">
    <location>
        <position position="111"/>
    </location>
</feature>
<evidence type="ECO:0000256" key="6">
    <source>
        <dbReference type="RuleBase" id="RU362042"/>
    </source>
</evidence>
<evidence type="ECO:0000256" key="7">
    <source>
        <dbReference type="SAM" id="MobiDB-lite"/>
    </source>
</evidence>
<dbReference type="InterPro" id="IPR019533">
    <property type="entry name" value="Peptidase_S26"/>
</dbReference>
<feature type="region of interest" description="Disordered" evidence="7">
    <location>
        <begin position="1"/>
        <end position="23"/>
    </location>
</feature>
<evidence type="ECO:0000313" key="10">
    <source>
        <dbReference type="Proteomes" id="UP000176678"/>
    </source>
</evidence>
<dbReference type="Proteomes" id="UP000176678">
    <property type="component" value="Unassembled WGS sequence"/>
</dbReference>
<evidence type="ECO:0000256" key="1">
    <source>
        <dbReference type="ARBA" id="ARBA00000677"/>
    </source>
</evidence>
<organism evidence="9 10">
    <name type="scientific">Candidatus Uhrbacteria bacterium RIFCSPLOWO2_02_FULL_51_9</name>
    <dbReference type="NCBI Taxonomy" id="1802410"/>
    <lineage>
        <taxon>Bacteria</taxon>
        <taxon>Candidatus Uhriibacteriota</taxon>
    </lineage>
</organism>
<dbReference type="PANTHER" id="PTHR43390:SF1">
    <property type="entry name" value="CHLOROPLAST PROCESSING PEPTIDASE"/>
    <property type="match status" value="1"/>
</dbReference>
<reference evidence="9 10" key="1">
    <citation type="journal article" date="2016" name="Nat. Commun.">
        <title>Thousands of microbial genomes shed light on interconnected biogeochemical processes in an aquifer system.</title>
        <authorList>
            <person name="Anantharaman K."/>
            <person name="Brown C.T."/>
            <person name="Hug L.A."/>
            <person name="Sharon I."/>
            <person name="Castelle C.J."/>
            <person name="Probst A.J."/>
            <person name="Thomas B.C."/>
            <person name="Singh A."/>
            <person name="Wilkins M.J."/>
            <person name="Karaoz U."/>
            <person name="Brodie E.L."/>
            <person name="Williams K.H."/>
            <person name="Hubbard S.S."/>
            <person name="Banfield J.F."/>
        </authorList>
    </citation>
    <scope>NUCLEOTIDE SEQUENCE [LARGE SCALE GENOMIC DNA]</scope>
</reference>
<dbReference type="GO" id="GO:0006465">
    <property type="term" value="P:signal peptide processing"/>
    <property type="evidence" value="ECO:0007669"/>
    <property type="project" value="InterPro"/>
</dbReference>
<keyword evidence="6" id="KW-0472">Membrane</keyword>
<dbReference type="GO" id="GO:0009003">
    <property type="term" value="F:signal peptidase activity"/>
    <property type="evidence" value="ECO:0007669"/>
    <property type="project" value="UniProtKB-EC"/>
</dbReference>
<feature type="domain" description="Peptidase S26" evidence="8">
    <location>
        <begin position="38"/>
        <end position="198"/>
    </location>
</feature>
<sequence length="213" mass="23839">MSTKPHTNDIPEEREAGAGPTPSRRLGYGAAGVGVVLLELIKVAVLAGITIGAVRYFIFKPFVVHGASMAPNFYENEYLIIDEVSYRFKEPARGDIVVLRNPHKKEEFFLKRVIGMPGERIMVRDSQVFLAKDKNTAPVALQEAYLPSREFTPGSVDITLQENEYYVLGDNRDASLDSRIFGPIPGDSIIGRVLLRGWPFDRAQRFPVPEYNI</sequence>
<comment type="catalytic activity">
    <reaction evidence="1 6">
        <text>Cleavage of hydrophobic, N-terminal signal or leader sequences from secreted and periplasmic proteins.</text>
        <dbReference type="EC" id="3.4.21.89"/>
    </reaction>
</comment>
<dbReference type="PRINTS" id="PR00727">
    <property type="entry name" value="LEADERPTASE"/>
</dbReference>
<dbReference type="STRING" id="1802410.A3H75_00590"/>
<dbReference type="PANTHER" id="PTHR43390">
    <property type="entry name" value="SIGNAL PEPTIDASE I"/>
    <property type="match status" value="1"/>
</dbReference>
<protein>
    <recommendedName>
        <fullName evidence="3 6">Signal peptidase I</fullName>
        <ecNumber evidence="3 6">3.4.21.89</ecNumber>
    </recommendedName>
</protein>
<comment type="caution">
    <text evidence="9">The sequence shown here is derived from an EMBL/GenBank/DDBJ whole genome shotgun (WGS) entry which is preliminary data.</text>
</comment>
<evidence type="ECO:0000256" key="3">
    <source>
        <dbReference type="ARBA" id="ARBA00013208"/>
    </source>
</evidence>
<dbReference type="PROSITE" id="PS00761">
    <property type="entry name" value="SPASE_I_3"/>
    <property type="match status" value="1"/>
</dbReference>
<dbReference type="Pfam" id="PF10502">
    <property type="entry name" value="Peptidase_S26"/>
    <property type="match status" value="1"/>
</dbReference>
<keyword evidence="6" id="KW-0645">Protease</keyword>
<dbReference type="GO" id="GO:0004252">
    <property type="term" value="F:serine-type endopeptidase activity"/>
    <property type="evidence" value="ECO:0007669"/>
    <property type="project" value="InterPro"/>
</dbReference>
<dbReference type="EMBL" id="MGES01000042">
    <property type="protein sequence ID" value="OGL88531.1"/>
    <property type="molecule type" value="Genomic_DNA"/>
</dbReference>
<dbReference type="PROSITE" id="PS00760">
    <property type="entry name" value="SPASE_I_2"/>
    <property type="match status" value="1"/>
</dbReference>
<feature type="active site" evidence="5">
    <location>
        <position position="68"/>
    </location>
</feature>
<comment type="similarity">
    <text evidence="2 6">Belongs to the peptidase S26 family.</text>
</comment>
<dbReference type="InterPro" id="IPR000223">
    <property type="entry name" value="Pept_S26A_signal_pept_1"/>
</dbReference>
<keyword evidence="4 6" id="KW-0378">Hydrolase</keyword>
<evidence type="ECO:0000259" key="8">
    <source>
        <dbReference type="Pfam" id="PF10502"/>
    </source>
</evidence>
<dbReference type="CDD" id="cd06530">
    <property type="entry name" value="S26_SPase_I"/>
    <property type="match status" value="1"/>
</dbReference>
<feature type="compositionally biased region" description="Basic and acidic residues" evidence="7">
    <location>
        <begin position="1"/>
        <end position="16"/>
    </location>
</feature>